<feature type="domain" description="Ion transport" evidence="25">
    <location>
        <begin position="1301"/>
        <end position="1550"/>
    </location>
</feature>
<protein>
    <recommendedName>
        <fullName evidence="19">Sodium leak channel NALCN</fullName>
    </recommendedName>
    <alternativeName>
        <fullName evidence="20">Sodium leak channel non-selective protein</fullName>
    </alternativeName>
    <alternativeName>
        <fullName evidence="21">Voltage gated channel-like protein 1</fullName>
    </alternativeName>
</protein>
<keyword evidence="6" id="KW-0677">Repeat</keyword>
<evidence type="ECO:0000256" key="23">
    <source>
        <dbReference type="SAM" id="MobiDB-lite"/>
    </source>
</evidence>
<evidence type="ECO:0000256" key="6">
    <source>
        <dbReference type="ARBA" id="ARBA00022737"/>
    </source>
</evidence>
<feature type="transmembrane region" description="Helical" evidence="24">
    <location>
        <begin position="1329"/>
        <end position="1350"/>
    </location>
</feature>
<comment type="subcellular location">
    <subcellularLocation>
        <location evidence="1">Cell membrane</location>
        <topology evidence="1">Multi-pass membrane protein</topology>
    </subcellularLocation>
</comment>
<evidence type="ECO:0000256" key="17">
    <source>
        <dbReference type="ARBA" id="ARBA00036239"/>
    </source>
</evidence>
<keyword evidence="15" id="KW-0739">Sodium transport</keyword>
<dbReference type="FunFam" id="1.10.287.70:FF:000065">
    <property type="entry name" value="sodium leak channel non-selective protein"/>
    <property type="match status" value="1"/>
</dbReference>
<dbReference type="FunFam" id="1.10.287.70:FF:000061">
    <property type="entry name" value="Sodium leak channel non-selective protein"/>
    <property type="match status" value="1"/>
</dbReference>
<keyword evidence="13" id="KW-1015">Disulfide bond</keyword>
<feature type="transmembrane region" description="Helical" evidence="24">
    <location>
        <begin position="1429"/>
        <end position="1451"/>
    </location>
</feature>
<dbReference type="Gene3D" id="1.10.287.70">
    <property type="match status" value="4"/>
</dbReference>
<dbReference type="FunFam" id="1.20.120.350:FF:000032">
    <property type="entry name" value="Sodium leak channel non-selective protein"/>
    <property type="match status" value="1"/>
</dbReference>
<feature type="transmembrane region" description="Helical" evidence="24">
    <location>
        <begin position="1048"/>
        <end position="1066"/>
    </location>
</feature>
<keyword evidence="3" id="KW-0894">Sodium channel</keyword>
<dbReference type="GO" id="GO:0005886">
    <property type="term" value="C:plasma membrane"/>
    <property type="evidence" value="ECO:0007669"/>
    <property type="project" value="UniProtKB-SubCell"/>
</dbReference>
<evidence type="ECO:0000256" key="22">
    <source>
        <dbReference type="SAM" id="Coils"/>
    </source>
</evidence>
<dbReference type="GO" id="GO:0032224">
    <property type="term" value="P:positive regulation of synaptic transmission, cholinergic"/>
    <property type="evidence" value="ECO:0007669"/>
    <property type="project" value="TreeGrafter"/>
</dbReference>
<dbReference type="GO" id="GO:0034702">
    <property type="term" value="C:monoatomic ion channel complex"/>
    <property type="evidence" value="ECO:0007669"/>
    <property type="project" value="UniProtKB-KW"/>
</dbReference>
<keyword evidence="27" id="KW-1185">Reference proteome</keyword>
<feature type="domain" description="Ion transport" evidence="25">
    <location>
        <begin position="476"/>
        <end position="696"/>
    </location>
</feature>
<keyword evidence="2" id="KW-0813">Transport</keyword>
<dbReference type="EMBL" id="OZ035837">
    <property type="protein sequence ID" value="CAL1582539.1"/>
    <property type="molecule type" value="Genomic_DNA"/>
</dbReference>
<comment type="catalytic activity">
    <reaction evidence="17">
        <text>Na(+)(in) = Na(+)(out)</text>
        <dbReference type="Rhea" id="RHEA:34963"/>
        <dbReference type="ChEBI" id="CHEBI:29101"/>
    </reaction>
</comment>
<feature type="transmembrane region" description="Helical" evidence="24">
    <location>
        <begin position="391"/>
        <end position="414"/>
    </location>
</feature>
<reference evidence="26 27" key="1">
    <citation type="submission" date="2024-04" db="EMBL/GenBank/DDBJ databases">
        <authorList>
            <person name="Waldvogel A.-M."/>
            <person name="Schoenle A."/>
        </authorList>
    </citation>
    <scope>NUCLEOTIDE SEQUENCE [LARGE SCALE GENOMIC DNA]</scope>
</reference>
<sequence>MLWARRNWIGKIHPTIALRASGQCISCISCLSLAGLSALCDLGMNAPMRSLTGMPDRMLCAVLEQFQLYFSLWYVRFVSIQTIHSLYSTASPSMLKRKQSSRVEAQPMTDFGPDETLADSADIFWINKPWVHSLLRACAIISVISVCMNTPKTFEHYPPLQYVTFTLDTLLMFLYTAEMIAKMHIRGIIKGDNSYVKDRWCMFDGFMVFFIWVSLVLQVFEIAKLVDQMSPWGMLRIPRALIMIRAFRIYFRFELPRSRITNILKRSGEQIWSVSIFLLFFLLLYGILGVQMFGTFNHHCVTNDTQPHEVTWNSLAIPDTHCSPDGEGYQCPYGFKCADLEEYGLSRQELGYSGFNELGSSIFTVYEAASQEGWVFLMYRAIDSFPRWRSYFYFITLIFFLAWLVKNVFIAVIIETFAEIRVQFQQMWGSRSSTTSTATTQMFHEDAAGGWQLVAVDVNKPHGRAPACLQQLMRSSVFHMFILSMVAVDVIVAASNYYKGENYRRHYDEFYLAEVAFTVLFDLEAMLKIWCLGFTGYISSSLHKFESLLVVGTTLHIYPDLYHSQFTYFQVLRVVRLIKISPALEDFVYKIFGPGKKLGSLVVFTASLLIVMSAISLQMFCFVEELDRFTTFPRAFMSMFQILTQEGWIDVMDQTLVAVGQVWAPVVAIYFILYHLFATLILLSLFVAVILDNLELDEDLKKLKQLKQSEANADTKEKLPLRLRIFEKFPNRPQMVKISKLPSDFTVPRIRESFMKQFIDRQQQDTSCLFRRLPSASSSSCDHSKRSAIEDNKYIDQKLRRSIFSIRARNLLEKETTINKILRACTRQRMLSGSFEGQPAKERSILSVQHHIRQERRSLRHGSTSQRISRGKSLETLTQDHSSTVRYRNAQREDSEIKMIQEKKEQAEMKRKVQEEELRENHPYFDKPLFIVGREHRFRNFCRVIVRARFNASKTDPITGAVKNTKYHQLYDLLGLVTYLDWVMIVVTICSCISMMFESPFTRVMQVPTLQIAEYVFVIFMSIELNLKIMADGLFFTPTAVIRDFGGVMDIFIYLVSLIFLCWMPTDVPSESGAQLLMMLRCLRPLRIFKLVPQMRKVVREVLKGFKEIFLVSILLLTLMLVFASFGVQLFAGKLAKCNDPTILLREDCHGIFRINVSVSKNLNLKLRAGEKKPGFWVPRVWANPRNFNFDNVGNAMLALFEVLSLKGWVEVRDVIIHRVGPIHGIYIHVFVFLGCMIGLTLFVGVVIANFNENKGTALLTVDQRRWEDLKSRLKIAQPLHLPPRPENGGFRAKMYDITQHPFFKRGIAVLVLAQSVLLSVKWDVGDDQVTFPLATISVVFTFIFVLEVTMKLIAMSPAGYWQSRRNRYDLLVTSLGVIWIILHFALLNAYTYMMGTCVIVFRFFTICGKHVTLKMLLLTVVVSMYKSFFIIVGMFLLLLCYAFAGVVLFGTVKYGENINRHANFSTAGKAITVLFRIVTGEDWNKIMHDCMVQAPFCTPDKLRYWETDCGNYAGALIYFCSFYVIIAYIMLNLLVAIIVENFSLFYSTEEDQLLSYNDLRHFQIIWNMVDDKREGVIPTSRVKFLLRLLRGRLEVDLDKDKLLFKHMCYEMERLHNGGDVTFHDVLSMLSYRSVDIRKSLQLEELLAREQLEYTIEEEVAKQTIRMWLKKCLKRIRAKEQQSCSIIHSLRESQQQELSRFLNPPSIETTVPSEDHNANNTDNPSQPEMSGLQQLLSPTLSDRGGYRQDSSDLGKPQRKLGQWRLPAGRTSVKSIVCKMNPVKDEASSGSEVKKWWTRQLTVESDESGDDLIDI</sequence>
<dbReference type="FunFam" id="1.10.238.10:FF:000080">
    <property type="entry name" value="Sodium leak channel non-selective protein"/>
    <property type="match status" value="1"/>
</dbReference>
<dbReference type="FunFam" id="1.20.120.350:FF:000030">
    <property type="entry name" value="sodium leak channel non-selective protein"/>
    <property type="match status" value="1"/>
</dbReference>
<keyword evidence="14" id="KW-0325">Glycoprotein</keyword>
<keyword evidence="7" id="KW-0851">Voltage-gated channel</keyword>
<evidence type="ECO:0000256" key="21">
    <source>
        <dbReference type="ARBA" id="ARBA00082498"/>
    </source>
</evidence>
<evidence type="ECO:0000256" key="19">
    <source>
        <dbReference type="ARBA" id="ARBA00074738"/>
    </source>
</evidence>
<feature type="transmembrane region" description="Helical" evidence="24">
    <location>
        <begin position="973"/>
        <end position="997"/>
    </location>
</feature>
<dbReference type="FunFam" id="1.10.287.70:FF:000066">
    <property type="entry name" value="Sodium leak channel non-selective protein"/>
    <property type="match status" value="1"/>
</dbReference>
<evidence type="ECO:0000256" key="20">
    <source>
        <dbReference type="ARBA" id="ARBA00081688"/>
    </source>
</evidence>
<evidence type="ECO:0000256" key="15">
    <source>
        <dbReference type="ARBA" id="ARBA00023201"/>
    </source>
</evidence>
<comment type="similarity">
    <text evidence="18">Belongs to the NALCN family.</text>
</comment>
<evidence type="ECO:0000256" key="4">
    <source>
        <dbReference type="ARBA" id="ARBA00022475"/>
    </source>
</evidence>
<feature type="domain" description="Ion transport" evidence="25">
    <location>
        <begin position="129"/>
        <end position="423"/>
    </location>
</feature>
<feature type="transmembrane region" description="Helical" evidence="24">
    <location>
        <begin position="271"/>
        <end position="288"/>
    </location>
</feature>
<dbReference type="Gene3D" id="1.10.238.10">
    <property type="entry name" value="EF-hand"/>
    <property type="match status" value="1"/>
</dbReference>
<keyword evidence="5 24" id="KW-0812">Transmembrane</keyword>
<evidence type="ECO:0000256" key="5">
    <source>
        <dbReference type="ARBA" id="ARBA00022692"/>
    </source>
</evidence>
<evidence type="ECO:0000313" key="27">
    <source>
        <dbReference type="Proteomes" id="UP001497482"/>
    </source>
</evidence>
<accession>A0AAV2JYC4</accession>
<evidence type="ECO:0000259" key="25">
    <source>
        <dbReference type="Pfam" id="PF00520"/>
    </source>
</evidence>
<feature type="compositionally biased region" description="Polar residues" evidence="23">
    <location>
        <begin position="1706"/>
        <end position="1740"/>
    </location>
</feature>
<evidence type="ECO:0000256" key="3">
    <source>
        <dbReference type="ARBA" id="ARBA00022461"/>
    </source>
</evidence>
<evidence type="ECO:0000313" key="26">
    <source>
        <dbReference type="EMBL" id="CAL1582539.1"/>
    </source>
</evidence>
<dbReference type="SUPFAM" id="SSF81324">
    <property type="entry name" value="Voltage-gated potassium channels"/>
    <property type="match status" value="4"/>
</dbReference>
<evidence type="ECO:0000256" key="8">
    <source>
        <dbReference type="ARBA" id="ARBA00022989"/>
    </source>
</evidence>
<dbReference type="InterPro" id="IPR028823">
    <property type="entry name" value="NALCN"/>
</dbReference>
<dbReference type="PANTHER" id="PTHR46141:SF1">
    <property type="entry name" value="SODIUM LEAK CHANNEL NALCN"/>
    <property type="match status" value="1"/>
</dbReference>
<feature type="transmembrane region" description="Helical" evidence="24">
    <location>
        <begin position="232"/>
        <end position="251"/>
    </location>
</feature>
<evidence type="ECO:0000256" key="11">
    <source>
        <dbReference type="ARBA" id="ARBA00023065"/>
    </source>
</evidence>
<feature type="transmembrane region" description="Helical" evidence="24">
    <location>
        <begin position="477"/>
        <end position="498"/>
    </location>
</feature>
<evidence type="ECO:0000256" key="13">
    <source>
        <dbReference type="ARBA" id="ARBA00023157"/>
    </source>
</evidence>
<feature type="transmembrane region" description="Helical" evidence="24">
    <location>
        <begin position="1371"/>
        <end position="1394"/>
    </location>
</feature>
<dbReference type="Gene3D" id="1.20.120.350">
    <property type="entry name" value="Voltage-gated potassium channels. Chain C"/>
    <property type="match status" value="4"/>
</dbReference>
<dbReference type="GO" id="GO:0032230">
    <property type="term" value="P:positive regulation of synaptic transmission, GABAergic"/>
    <property type="evidence" value="ECO:0007669"/>
    <property type="project" value="TreeGrafter"/>
</dbReference>
<feature type="transmembrane region" description="Helical" evidence="24">
    <location>
        <begin position="1516"/>
        <end position="1540"/>
    </location>
</feature>
<evidence type="ECO:0000256" key="9">
    <source>
        <dbReference type="ARBA" id="ARBA00023053"/>
    </source>
</evidence>
<gene>
    <name evidence="26" type="ORF">KC01_LOCUS13127</name>
</gene>
<evidence type="ECO:0000256" key="10">
    <source>
        <dbReference type="ARBA" id="ARBA00023054"/>
    </source>
</evidence>
<feature type="transmembrane region" description="Helical" evidence="24">
    <location>
        <begin position="1303"/>
        <end position="1323"/>
    </location>
</feature>
<evidence type="ECO:0000256" key="1">
    <source>
        <dbReference type="ARBA" id="ARBA00004651"/>
    </source>
</evidence>
<keyword evidence="11" id="KW-0406">Ion transport</keyword>
<keyword evidence="4" id="KW-1003">Cell membrane</keyword>
<evidence type="ECO:0000256" key="18">
    <source>
        <dbReference type="ARBA" id="ARBA00061650"/>
    </source>
</evidence>
<dbReference type="Pfam" id="PF00520">
    <property type="entry name" value="Ion_trans"/>
    <property type="match status" value="4"/>
</dbReference>
<feature type="transmembrane region" description="Helical" evidence="24">
    <location>
        <begin position="598"/>
        <end position="620"/>
    </location>
</feature>
<proteinExistence type="inferred from homology"/>
<keyword evidence="8 24" id="KW-1133">Transmembrane helix</keyword>
<keyword evidence="10 22" id="KW-0175">Coiled coil</keyword>
<evidence type="ECO:0000256" key="16">
    <source>
        <dbReference type="ARBA" id="ARBA00023303"/>
    </source>
</evidence>
<evidence type="ECO:0000256" key="14">
    <source>
        <dbReference type="ARBA" id="ARBA00023180"/>
    </source>
</evidence>
<dbReference type="InterPro" id="IPR005821">
    <property type="entry name" value="Ion_trans_dom"/>
</dbReference>
<dbReference type="FunFam" id="1.20.120.350:FF:000038">
    <property type="entry name" value="Sodium leak channel non-selective protein"/>
    <property type="match status" value="1"/>
</dbReference>
<feature type="transmembrane region" description="Helical" evidence="24">
    <location>
        <begin position="510"/>
        <end position="538"/>
    </location>
</feature>
<name>A0AAV2JYC4_KNICA</name>
<keyword evidence="16" id="KW-0407">Ion channel</keyword>
<organism evidence="26 27">
    <name type="scientific">Knipowitschia caucasica</name>
    <name type="common">Caucasian dwarf goby</name>
    <name type="synonym">Pomatoschistus caucasicus</name>
    <dbReference type="NCBI Taxonomy" id="637954"/>
    <lineage>
        <taxon>Eukaryota</taxon>
        <taxon>Metazoa</taxon>
        <taxon>Chordata</taxon>
        <taxon>Craniata</taxon>
        <taxon>Vertebrata</taxon>
        <taxon>Euteleostomi</taxon>
        <taxon>Actinopterygii</taxon>
        <taxon>Neopterygii</taxon>
        <taxon>Teleostei</taxon>
        <taxon>Neoteleostei</taxon>
        <taxon>Acanthomorphata</taxon>
        <taxon>Gobiaria</taxon>
        <taxon>Gobiiformes</taxon>
        <taxon>Gobioidei</taxon>
        <taxon>Gobiidae</taxon>
        <taxon>Gobiinae</taxon>
        <taxon>Knipowitschia</taxon>
    </lineage>
</organism>
<dbReference type="InterPro" id="IPR027359">
    <property type="entry name" value="Volt_channel_dom_sf"/>
</dbReference>
<keyword evidence="9" id="KW-0915">Sodium</keyword>
<evidence type="ECO:0000256" key="2">
    <source>
        <dbReference type="ARBA" id="ARBA00022448"/>
    </source>
</evidence>
<feature type="transmembrane region" description="Helical" evidence="24">
    <location>
        <begin position="662"/>
        <end position="691"/>
    </location>
</feature>
<evidence type="ECO:0000256" key="12">
    <source>
        <dbReference type="ARBA" id="ARBA00023136"/>
    </source>
</evidence>
<feature type="transmembrane region" description="Helical" evidence="24">
    <location>
        <begin position="1226"/>
        <end position="1249"/>
    </location>
</feature>
<feature type="domain" description="Ion transport" evidence="25">
    <location>
        <begin position="979"/>
        <end position="1255"/>
    </location>
</feature>
<feature type="region of interest" description="Disordered" evidence="23">
    <location>
        <begin position="1705"/>
        <end position="1765"/>
    </location>
</feature>
<keyword evidence="12 24" id="KW-0472">Membrane</keyword>
<dbReference type="PANTHER" id="PTHR46141">
    <property type="entry name" value="SODIUM LEAK CHANNEL NON-SELECTIVE PROTEIN"/>
    <property type="match status" value="1"/>
</dbReference>
<dbReference type="FunFam" id="1.20.120.350:FF:000034">
    <property type="entry name" value="Sodium leak channel non-selective protein"/>
    <property type="match status" value="1"/>
</dbReference>
<feature type="transmembrane region" description="Helical" evidence="24">
    <location>
        <begin position="1109"/>
        <end position="1132"/>
    </location>
</feature>
<feature type="transmembrane region" description="Helical" evidence="24">
    <location>
        <begin position="201"/>
        <end position="220"/>
    </location>
</feature>
<dbReference type="Proteomes" id="UP001497482">
    <property type="component" value="Chromosome 15"/>
</dbReference>
<dbReference type="FunFam" id="1.10.287.70:FF:000060">
    <property type="entry name" value="Sodium leak channel non-selective protein"/>
    <property type="match status" value="1"/>
</dbReference>
<evidence type="ECO:0000256" key="7">
    <source>
        <dbReference type="ARBA" id="ARBA00022882"/>
    </source>
</evidence>
<dbReference type="GO" id="GO:0005272">
    <property type="term" value="F:sodium channel activity"/>
    <property type="evidence" value="ECO:0007669"/>
    <property type="project" value="UniProtKB-KW"/>
</dbReference>
<feature type="coiled-coil region" evidence="22">
    <location>
        <begin position="890"/>
        <end position="919"/>
    </location>
</feature>
<evidence type="ECO:0000256" key="24">
    <source>
        <dbReference type="SAM" id="Phobius"/>
    </source>
</evidence>